<dbReference type="EMBL" id="CP003169">
    <property type="protein sequence ID" value="AEV75827.1"/>
    <property type="molecule type" value="Genomic_DNA"/>
</dbReference>
<dbReference type="eggNOG" id="ENOG5031W49">
    <property type="taxonomic scope" value="Bacteria"/>
</dbReference>
<sequence length="50" mass="5524">MTALQDWLSDRPMDPRTITTLIRDAIRGLSGDGPEPLAEPTLMGRGLERC</sequence>
<proteinExistence type="predicted"/>
<reference evidence="2 3" key="1">
    <citation type="submission" date="2011-12" db="EMBL/GenBank/DDBJ databases">
        <title>Complete sequence of Mycobacterium rhodesiae NBB3.</title>
        <authorList>
            <consortium name="US DOE Joint Genome Institute"/>
            <person name="Lucas S."/>
            <person name="Han J."/>
            <person name="Lapidus A."/>
            <person name="Cheng J.-F."/>
            <person name="Goodwin L."/>
            <person name="Pitluck S."/>
            <person name="Peters L."/>
            <person name="Mikhailova N."/>
            <person name="Gu W."/>
            <person name="Detter J.C."/>
            <person name="Han C."/>
            <person name="Tapia R."/>
            <person name="Land M."/>
            <person name="Hauser L."/>
            <person name="Kyrpides N."/>
            <person name="Ivanova N."/>
            <person name="Pagani I."/>
            <person name="Mattes T."/>
            <person name="Holmes A."/>
            <person name="Rutledge P."/>
            <person name="Paulsen I."/>
            <person name="Coleman N."/>
            <person name="Woyke T."/>
        </authorList>
    </citation>
    <scope>NUCLEOTIDE SEQUENCE [LARGE SCALE GENOMIC DNA]</scope>
    <source>
        <strain evidence="2 3">NBB3</strain>
    </source>
</reference>
<accession>G8RHF7</accession>
<dbReference type="HOGENOM" id="CLU_3120112_0_0_11"/>
<gene>
    <name evidence="2" type="ordered locus">MycrhN_5353</name>
</gene>
<dbReference type="RefSeq" id="WP_014213568.1">
    <property type="nucleotide sequence ID" value="NC_016604.1"/>
</dbReference>
<dbReference type="AlphaFoldDB" id="G8RHF7"/>
<dbReference type="PATRIC" id="fig|710685.3.peg.5379"/>
<dbReference type="STRING" id="710685.MycrhN_5353"/>
<keyword evidence="3" id="KW-1185">Reference proteome</keyword>
<protein>
    <submittedName>
        <fullName evidence="2">Uncharacterized protein</fullName>
    </submittedName>
</protein>
<name>G8RHF7_MYCRN</name>
<feature type="region of interest" description="Disordered" evidence="1">
    <location>
        <begin position="27"/>
        <end position="50"/>
    </location>
</feature>
<evidence type="ECO:0000313" key="3">
    <source>
        <dbReference type="Proteomes" id="UP000005442"/>
    </source>
</evidence>
<evidence type="ECO:0000256" key="1">
    <source>
        <dbReference type="SAM" id="MobiDB-lite"/>
    </source>
</evidence>
<organism evidence="2 3">
    <name type="scientific">Mycolicibacterium rhodesiae (strain NBB3)</name>
    <name type="common">Mycobacterium rhodesiae</name>
    <dbReference type="NCBI Taxonomy" id="710685"/>
    <lineage>
        <taxon>Bacteria</taxon>
        <taxon>Bacillati</taxon>
        <taxon>Actinomycetota</taxon>
        <taxon>Actinomycetes</taxon>
        <taxon>Mycobacteriales</taxon>
        <taxon>Mycobacteriaceae</taxon>
        <taxon>Mycolicibacterium</taxon>
    </lineage>
</organism>
<dbReference type="Proteomes" id="UP000005442">
    <property type="component" value="Chromosome"/>
</dbReference>
<evidence type="ECO:0000313" key="2">
    <source>
        <dbReference type="EMBL" id="AEV75827.1"/>
    </source>
</evidence>
<dbReference type="KEGG" id="mrh:MycrhN_5353"/>